<name>A0A8S1F8Q2_9PELO</name>
<dbReference type="Proteomes" id="UP000494206">
    <property type="component" value="Unassembled WGS sequence"/>
</dbReference>
<evidence type="ECO:0000256" key="2">
    <source>
        <dbReference type="SAM" id="Phobius"/>
    </source>
</evidence>
<keyword evidence="4" id="KW-1185">Reference proteome</keyword>
<feature type="transmembrane region" description="Helical" evidence="2">
    <location>
        <begin position="200"/>
        <end position="222"/>
    </location>
</feature>
<feature type="compositionally biased region" description="Low complexity" evidence="1">
    <location>
        <begin position="73"/>
        <end position="89"/>
    </location>
</feature>
<proteinExistence type="predicted"/>
<accession>A0A8S1F8Q2</accession>
<feature type="compositionally biased region" description="Basic and acidic residues" evidence="1">
    <location>
        <begin position="108"/>
        <end position="146"/>
    </location>
</feature>
<keyword evidence="2" id="KW-0812">Transmembrane</keyword>
<protein>
    <submittedName>
        <fullName evidence="3">Uncharacterized protein</fullName>
    </submittedName>
</protein>
<evidence type="ECO:0000313" key="3">
    <source>
        <dbReference type="EMBL" id="CAB3408277.1"/>
    </source>
</evidence>
<keyword evidence="2" id="KW-1133">Transmembrane helix</keyword>
<comment type="caution">
    <text evidence="3">The sequence shown here is derived from an EMBL/GenBank/DDBJ whole genome shotgun (WGS) entry which is preliminary data.</text>
</comment>
<dbReference type="OrthoDB" id="10621980at2759"/>
<evidence type="ECO:0000256" key="1">
    <source>
        <dbReference type="SAM" id="MobiDB-lite"/>
    </source>
</evidence>
<dbReference type="EMBL" id="CADEPM010000007">
    <property type="protein sequence ID" value="CAB3408277.1"/>
    <property type="molecule type" value="Genomic_DNA"/>
</dbReference>
<feature type="region of interest" description="Disordered" evidence="1">
    <location>
        <begin position="9"/>
        <end position="156"/>
    </location>
</feature>
<feature type="compositionally biased region" description="Low complexity" evidence="1">
    <location>
        <begin position="44"/>
        <end position="56"/>
    </location>
</feature>
<gene>
    <name evidence="3" type="ORF">CBOVIS_LOCUS10075</name>
</gene>
<keyword evidence="2" id="KW-0472">Membrane</keyword>
<reference evidence="3 4" key="1">
    <citation type="submission" date="2020-04" db="EMBL/GenBank/DDBJ databases">
        <authorList>
            <person name="Laetsch R D."/>
            <person name="Stevens L."/>
            <person name="Kumar S."/>
            <person name="Blaxter L. M."/>
        </authorList>
    </citation>
    <scope>NUCLEOTIDE SEQUENCE [LARGE SCALE GENOMIC DNA]</scope>
</reference>
<evidence type="ECO:0000313" key="4">
    <source>
        <dbReference type="Proteomes" id="UP000494206"/>
    </source>
</evidence>
<organism evidence="3 4">
    <name type="scientific">Caenorhabditis bovis</name>
    <dbReference type="NCBI Taxonomy" id="2654633"/>
    <lineage>
        <taxon>Eukaryota</taxon>
        <taxon>Metazoa</taxon>
        <taxon>Ecdysozoa</taxon>
        <taxon>Nematoda</taxon>
        <taxon>Chromadorea</taxon>
        <taxon>Rhabditida</taxon>
        <taxon>Rhabditina</taxon>
        <taxon>Rhabditomorpha</taxon>
        <taxon>Rhabditoidea</taxon>
        <taxon>Rhabditidae</taxon>
        <taxon>Peloderinae</taxon>
        <taxon>Caenorhabditis</taxon>
    </lineage>
</organism>
<dbReference type="AlphaFoldDB" id="A0A8S1F8Q2"/>
<sequence length="260" mass="28566">MFFLPYLVATSVKKTPTTSAAAKDSESRSPARSLRAQKPKKSPTKAAAKKSSGGSRSRSRSRGRQTAVKTPPARAASKSRSTSRSRAAAVPKSESKAAIKTTPKTTVRKLETAKESATGERTSRTFERADDESRSLRHLTQSRERPAINLQSSPHRPLPAGAPQCCAIFGGIKQGICNRVKSATNRVKTSHRNLKRRMGFWYLEAIVFLILAVVVTFVFVQIQKNDPAKLRLLVTSNVNKGIKYVTESAFKLKDKLSKKL</sequence>